<feature type="transmembrane region" description="Helical" evidence="1">
    <location>
        <begin position="6"/>
        <end position="23"/>
    </location>
</feature>
<evidence type="ECO:0000313" key="3">
    <source>
        <dbReference type="Proteomes" id="UP001196873"/>
    </source>
</evidence>
<keyword evidence="1" id="KW-0472">Membrane</keyword>
<evidence type="ECO:0000256" key="1">
    <source>
        <dbReference type="SAM" id="Phobius"/>
    </source>
</evidence>
<comment type="caution">
    <text evidence="2">The sequence shown here is derived from an EMBL/GenBank/DDBJ whole genome shotgun (WGS) entry which is preliminary data.</text>
</comment>
<protein>
    <submittedName>
        <fullName evidence="2">Uncharacterized protein</fullName>
    </submittedName>
</protein>
<keyword evidence="1" id="KW-1133">Transmembrane helix</keyword>
<evidence type="ECO:0000313" key="2">
    <source>
        <dbReference type="EMBL" id="MBW4866393.1"/>
    </source>
</evidence>
<name>A0AAW4NMZ0_9BACT</name>
<proteinExistence type="predicted"/>
<dbReference type="Proteomes" id="UP001196873">
    <property type="component" value="Unassembled WGS sequence"/>
</dbReference>
<accession>A0AAW4NMZ0</accession>
<keyword evidence="1" id="KW-0812">Transmembrane</keyword>
<dbReference type="EMBL" id="JAHXRF010000016">
    <property type="protein sequence ID" value="MBW4866393.1"/>
    <property type="molecule type" value="Genomic_DNA"/>
</dbReference>
<dbReference type="AlphaFoldDB" id="A0AAW4NMZ0"/>
<feature type="transmembrane region" description="Helical" evidence="1">
    <location>
        <begin position="43"/>
        <end position="62"/>
    </location>
</feature>
<dbReference type="RefSeq" id="WP_219426334.1">
    <property type="nucleotide sequence ID" value="NZ_JAHXQY010000016.1"/>
</dbReference>
<gene>
    <name evidence="2" type="ORF">KZY68_10355</name>
</gene>
<reference evidence="2" key="1">
    <citation type="submission" date="2021-07" db="EMBL/GenBank/DDBJ databases">
        <title>Genomic diversity and antimicrobial resistance of Prevotella spp. isolated from chronic lung disease airways.</title>
        <authorList>
            <person name="Webb K.A."/>
            <person name="Olagoke O.S."/>
            <person name="Baird T."/>
            <person name="Neill J."/>
            <person name="Pham A."/>
            <person name="Wells T.J."/>
            <person name="Ramsay K.A."/>
            <person name="Bell S.C."/>
            <person name="Sarovich D.S."/>
            <person name="Price E.P."/>
        </authorList>
    </citation>
    <scope>NUCLEOTIDE SEQUENCE</scope>
    <source>
        <strain evidence="2">SCHI0047.S.3</strain>
    </source>
</reference>
<sequence length="64" mass="7498">MSFSIIVAIAFALALSTTLYNLFIGDKKIEDEEQRKKKIKKDAILAIVWTILLIFRIIYIMHER</sequence>
<organism evidence="2 3">
    <name type="scientific">Segatella salivae</name>
    <dbReference type="NCBI Taxonomy" id="228604"/>
    <lineage>
        <taxon>Bacteria</taxon>
        <taxon>Pseudomonadati</taxon>
        <taxon>Bacteroidota</taxon>
        <taxon>Bacteroidia</taxon>
        <taxon>Bacteroidales</taxon>
        <taxon>Prevotellaceae</taxon>
        <taxon>Segatella</taxon>
    </lineage>
</organism>